<keyword evidence="4 5" id="KW-0378">Hydrolase</keyword>
<dbReference type="OrthoDB" id="5295388at2"/>
<evidence type="ECO:0000256" key="3">
    <source>
        <dbReference type="ARBA" id="ARBA00047645"/>
    </source>
</evidence>
<dbReference type="EC" id="3.6.1.7" evidence="2 4"/>
<sequence>MKQVLAEVHGMVQGVWFRAWTTDLAASLGLTGWVRNTPAGTVETLAQGDETALNEFVRHLHQGPVLARVERVDTKFNSTEEKFNKFSVRH</sequence>
<evidence type="ECO:0000256" key="4">
    <source>
        <dbReference type="PROSITE-ProRule" id="PRU00520"/>
    </source>
</evidence>
<comment type="catalytic activity">
    <reaction evidence="3 4 5">
        <text>an acyl phosphate + H2O = a carboxylate + phosphate + H(+)</text>
        <dbReference type="Rhea" id="RHEA:14965"/>
        <dbReference type="ChEBI" id="CHEBI:15377"/>
        <dbReference type="ChEBI" id="CHEBI:15378"/>
        <dbReference type="ChEBI" id="CHEBI:29067"/>
        <dbReference type="ChEBI" id="CHEBI:43474"/>
        <dbReference type="ChEBI" id="CHEBI:59918"/>
        <dbReference type="EC" id="3.6.1.7"/>
    </reaction>
</comment>
<feature type="domain" description="Acylphosphatase-like" evidence="7">
    <location>
        <begin position="3"/>
        <end position="90"/>
    </location>
</feature>
<dbReference type="PROSITE" id="PS51160">
    <property type="entry name" value="ACYLPHOSPHATASE_3"/>
    <property type="match status" value="1"/>
</dbReference>
<comment type="similarity">
    <text evidence="1 6">Belongs to the acylphosphatase family.</text>
</comment>
<dbReference type="PROSITE" id="PS00151">
    <property type="entry name" value="ACYLPHOSPHATASE_2"/>
    <property type="match status" value="1"/>
</dbReference>
<evidence type="ECO:0000256" key="6">
    <source>
        <dbReference type="RuleBase" id="RU004168"/>
    </source>
</evidence>
<dbReference type="PANTHER" id="PTHR47268:SF4">
    <property type="entry name" value="ACYLPHOSPHATASE"/>
    <property type="match status" value="1"/>
</dbReference>
<dbReference type="RefSeq" id="WP_151149215.1">
    <property type="nucleotide sequence ID" value="NZ_WAIE01000001.1"/>
</dbReference>
<evidence type="ECO:0000256" key="2">
    <source>
        <dbReference type="ARBA" id="ARBA00012150"/>
    </source>
</evidence>
<evidence type="ECO:0000313" key="9">
    <source>
        <dbReference type="Proteomes" id="UP000438699"/>
    </source>
</evidence>
<dbReference type="InterPro" id="IPR017968">
    <property type="entry name" value="Acylphosphatase_CS"/>
</dbReference>
<evidence type="ECO:0000259" key="7">
    <source>
        <dbReference type="PROSITE" id="PS51160"/>
    </source>
</evidence>
<dbReference type="Proteomes" id="UP000438699">
    <property type="component" value="Unassembled WGS sequence"/>
</dbReference>
<organism evidence="8 9">
    <name type="scientific">Pseudodesulfovibrio senegalensis</name>
    <dbReference type="NCBI Taxonomy" id="1721087"/>
    <lineage>
        <taxon>Bacteria</taxon>
        <taxon>Pseudomonadati</taxon>
        <taxon>Thermodesulfobacteriota</taxon>
        <taxon>Desulfovibrionia</taxon>
        <taxon>Desulfovibrionales</taxon>
        <taxon>Desulfovibrionaceae</taxon>
    </lineage>
</organism>
<dbReference type="PANTHER" id="PTHR47268">
    <property type="entry name" value="ACYLPHOSPHATASE"/>
    <property type="match status" value="1"/>
</dbReference>
<dbReference type="InterPro" id="IPR001792">
    <property type="entry name" value="Acylphosphatase-like_dom"/>
</dbReference>
<dbReference type="SUPFAM" id="SSF54975">
    <property type="entry name" value="Acylphosphatase/BLUF domain-like"/>
    <property type="match status" value="1"/>
</dbReference>
<dbReference type="InterPro" id="IPR036046">
    <property type="entry name" value="Acylphosphatase-like_dom_sf"/>
</dbReference>
<dbReference type="EMBL" id="WAIE01000001">
    <property type="protein sequence ID" value="KAB1442992.1"/>
    <property type="molecule type" value="Genomic_DNA"/>
</dbReference>
<keyword evidence="9" id="KW-1185">Reference proteome</keyword>
<dbReference type="AlphaFoldDB" id="A0A6N6N4A8"/>
<evidence type="ECO:0000313" key="8">
    <source>
        <dbReference type="EMBL" id="KAB1442992.1"/>
    </source>
</evidence>
<dbReference type="PROSITE" id="PS00150">
    <property type="entry name" value="ACYLPHOSPHATASE_1"/>
    <property type="match status" value="1"/>
</dbReference>
<accession>A0A6N6N4A8</accession>
<feature type="active site" evidence="4">
    <location>
        <position position="36"/>
    </location>
</feature>
<dbReference type="InterPro" id="IPR020456">
    <property type="entry name" value="Acylphosphatase"/>
</dbReference>
<dbReference type="Pfam" id="PF00708">
    <property type="entry name" value="Acylphosphatase"/>
    <property type="match status" value="1"/>
</dbReference>
<feature type="active site" evidence="4">
    <location>
        <position position="18"/>
    </location>
</feature>
<protein>
    <recommendedName>
        <fullName evidence="2 4">Acylphosphatase</fullName>
        <ecNumber evidence="2 4">3.6.1.7</ecNumber>
    </recommendedName>
</protein>
<reference evidence="8 9" key="1">
    <citation type="journal article" date="2017" name="Int. J. Syst. Evol. Microbiol.">
        <title>Desulfovibrio senegalensis sp. nov., a mesophilic sulfate reducer isolated from marine sediment.</title>
        <authorList>
            <person name="Thioye A."/>
            <person name="Gam Z.B.A."/>
            <person name="Mbengue M."/>
            <person name="Cayol J.L."/>
            <person name="Joseph-Bartoli M."/>
            <person name="Toure-Kane C."/>
            <person name="Labat M."/>
        </authorList>
    </citation>
    <scope>NUCLEOTIDE SEQUENCE [LARGE SCALE GENOMIC DNA]</scope>
    <source>
        <strain evidence="8 9">DSM 101509</strain>
    </source>
</reference>
<evidence type="ECO:0000256" key="1">
    <source>
        <dbReference type="ARBA" id="ARBA00005614"/>
    </source>
</evidence>
<evidence type="ECO:0000256" key="5">
    <source>
        <dbReference type="RuleBase" id="RU000553"/>
    </source>
</evidence>
<comment type="caution">
    <text evidence="8">The sequence shown here is derived from an EMBL/GenBank/DDBJ whole genome shotgun (WGS) entry which is preliminary data.</text>
</comment>
<gene>
    <name evidence="8" type="ORF">F8A88_01615</name>
</gene>
<proteinExistence type="inferred from homology"/>
<dbReference type="PRINTS" id="PR00112">
    <property type="entry name" value="ACYLPHPHTASE"/>
</dbReference>
<dbReference type="GO" id="GO:0003998">
    <property type="term" value="F:acylphosphatase activity"/>
    <property type="evidence" value="ECO:0007669"/>
    <property type="project" value="UniProtKB-EC"/>
</dbReference>
<dbReference type="Gene3D" id="3.30.70.100">
    <property type="match status" value="1"/>
</dbReference>
<name>A0A6N6N4A8_9BACT</name>